<dbReference type="AlphaFoldDB" id="A0A955RPK7"/>
<organism evidence="2 3">
    <name type="scientific">candidate division WWE3 bacterium</name>
    <dbReference type="NCBI Taxonomy" id="2053526"/>
    <lineage>
        <taxon>Bacteria</taxon>
        <taxon>Katanobacteria</taxon>
    </lineage>
</organism>
<keyword evidence="1" id="KW-0472">Membrane</keyword>
<accession>A0A955RPK7</accession>
<comment type="caution">
    <text evidence="2">The sequence shown here is derived from an EMBL/GenBank/DDBJ whole genome shotgun (WGS) entry which is preliminary data.</text>
</comment>
<keyword evidence="1" id="KW-0812">Transmembrane</keyword>
<evidence type="ECO:0000313" key="3">
    <source>
        <dbReference type="Proteomes" id="UP000701698"/>
    </source>
</evidence>
<dbReference type="Proteomes" id="UP000701698">
    <property type="component" value="Unassembled WGS sequence"/>
</dbReference>
<name>A0A955RPK7_UNCKA</name>
<evidence type="ECO:0000256" key="1">
    <source>
        <dbReference type="SAM" id="Phobius"/>
    </source>
</evidence>
<reference evidence="2" key="2">
    <citation type="journal article" date="2021" name="Microbiome">
        <title>Successional dynamics and alternative stable states in a saline activated sludge microbial community over 9 years.</title>
        <authorList>
            <person name="Wang Y."/>
            <person name="Ye J."/>
            <person name="Ju F."/>
            <person name="Liu L."/>
            <person name="Boyd J.A."/>
            <person name="Deng Y."/>
            <person name="Parks D.H."/>
            <person name="Jiang X."/>
            <person name="Yin X."/>
            <person name="Woodcroft B.J."/>
            <person name="Tyson G.W."/>
            <person name="Hugenholtz P."/>
            <person name="Polz M.F."/>
            <person name="Zhang T."/>
        </authorList>
    </citation>
    <scope>NUCLEOTIDE SEQUENCE</scope>
    <source>
        <strain evidence="2">HKST-UBA01</strain>
    </source>
</reference>
<keyword evidence="1" id="KW-1133">Transmembrane helix</keyword>
<sequence length="80" mass="9161">MFDISSLTFSIPPLSEVIADVEGIVIVGFWIILLLFGVQLVQQVRLLNRFLHTAMYWIWFGLALTYLFIILGVGLWYVVA</sequence>
<evidence type="ECO:0000313" key="2">
    <source>
        <dbReference type="EMBL" id="MCA9390354.1"/>
    </source>
</evidence>
<protein>
    <submittedName>
        <fullName evidence="2">Uncharacterized protein</fullName>
    </submittedName>
</protein>
<proteinExistence type="predicted"/>
<dbReference type="EMBL" id="JAGQKX010000074">
    <property type="protein sequence ID" value="MCA9390354.1"/>
    <property type="molecule type" value="Genomic_DNA"/>
</dbReference>
<gene>
    <name evidence="2" type="ORF">KC571_03015</name>
</gene>
<feature type="transmembrane region" description="Helical" evidence="1">
    <location>
        <begin position="54"/>
        <end position="79"/>
    </location>
</feature>
<feature type="transmembrane region" description="Helical" evidence="1">
    <location>
        <begin position="23"/>
        <end position="42"/>
    </location>
</feature>
<reference evidence="2" key="1">
    <citation type="submission" date="2020-04" db="EMBL/GenBank/DDBJ databases">
        <authorList>
            <person name="Zhang T."/>
        </authorList>
    </citation>
    <scope>NUCLEOTIDE SEQUENCE</scope>
    <source>
        <strain evidence="2">HKST-UBA01</strain>
    </source>
</reference>